<feature type="region of interest" description="Disordered" evidence="1">
    <location>
        <begin position="1"/>
        <end position="47"/>
    </location>
</feature>
<evidence type="ECO:0000313" key="2">
    <source>
        <dbReference type="EMBL" id="KAK4189045.1"/>
    </source>
</evidence>
<comment type="caution">
    <text evidence="2">The sequence shown here is derived from an EMBL/GenBank/DDBJ whole genome shotgun (WGS) entry which is preliminary data.</text>
</comment>
<protein>
    <submittedName>
        <fullName evidence="2">Uncharacterized protein</fullName>
    </submittedName>
</protein>
<accession>A0AAN6WVP5</accession>
<sequence length="114" mass="12438">MTSNPPQTRSSWPWGRSGRRNSESSLPSLKELFSGKRRTSLSTSDVRDAETLRRDVADLVASKNGRTEKKSAISVPVSDKEKSSTSKGESPAKGGEDGKTAKNNNRRSTTIQSR</sequence>
<dbReference type="Proteomes" id="UP001302126">
    <property type="component" value="Unassembled WGS sequence"/>
</dbReference>
<proteinExistence type="predicted"/>
<reference evidence="2" key="1">
    <citation type="journal article" date="2023" name="Mol. Phylogenet. Evol.">
        <title>Genome-scale phylogeny and comparative genomics of the fungal order Sordariales.</title>
        <authorList>
            <person name="Hensen N."/>
            <person name="Bonometti L."/>
            <person name="Westerberg I."/>
            <person name="Brannstrom I.O."/>
            <person name="Guillou S."/>
            <person name="Cros-Aarteil S."/>
            <person name="Calhoun S."/>
            <person name="Haridas S."/>
            <person name="Kuo A."/>
            <person name="Mondo S."/>
            <person name="Pangilinan J."/>
            <person name="Riley R."/>
            <person name="LaButti K."/>
            <person name="Andreopoulos B."/>
            <person name="Lipzen A."/>
            <person name="Chen C."/>
            <person name="Yan M."/>
            <person name="Daum C."/>
            <person name="Ng V."/>
            <person name="Clum A."/>
            <person name="Steindorff A."/>
            <person name="Ohm R.A."/>
            <person name="Martin F."/>
            <person name="Silar P."/>
            <person name="Natvig D.O."/>
            <person name="Lalanne C."/>
            <person name="Gautier V."/>
            <person name="Ament-Velasquez S.L."/>
            <person name="Kruys A."/>
            <person name="Hutchinson M.I."/>
            <person name="Powell A.J."/>
            <person name="Barry K."/>
            <person name="Miller A.N."/>
            <person name="Grigoriev I.V."/>
            <person name="Debuchy R."/>
            <person name="Gladieux P."/>
            <person name="Hiltunen Thoren M."/>
            <person name="Johannesson H."/>
        </authorList>
    </citation>
    <scope>NUCLEOTIDE SEQUENCE</scope>
    <source>
        <strain evidence="2">PSN309</strain>
    </source>
</reference>
<reference evidence="2" key="2">
    <citation type="submission" date="2023-05" db="EMBL/GenBank/DDBJ databases">
        <authorList>
            <consortium name="Lawrence Berkeley National Laboratory"/>
            <person name="Steindorff A."/>
            <person name="Hensen N."/>
            <person name="Bonometti L."/>
            <person name="Westerberg I."/>
            <person name="Brannstrom I.O."/>
            <person name="Guillou S."/>
            <person name="Cros-Aarteil S."/>
            <person name="Calhoun S."/>
            <person name="Haridas S."/>
            <person name="Kuo A."/>
            <person name="Mondo S."/>
            <person name="Pangilinan J."/>
            <person name="Riley R."/>
            <person name="Labutti K."/>
            <person name="Andreopoulos B."/>
            <person name="Lipzen A."/>
            <person name="Chen C."/>
            <person name="Yanf M."/>
            <person name="Daum C."/>
            <person name="Ng V."/>
            <person name="Clum A."/>
            <person name="Ohm R."/>
            <person name="Martin F."/>
            <person name="Silar P."/>
            <person name="Natvig D."/>
            <person name="Lalanne C."/>
            <person name="Gautier V."/>
            <person name="Ament-Velasquez S.L."/>
            <person name="Kruys A."/>
            <person name="Hutchinson M.I."/>
            <person name="Powell A.J."/>
            <person name="Barry K."/>
            <person name="Miller A.N."/>
            <person name="Grigoriev I.V."/>
            <person name="Debuchy R."/>
            <person name="Gladieux P."/>
            <person name="Thoren M.H."/>
            <person name="Johannesson H."/>
        </authorList>
    </citation>
    <scope>NUCLEOTIDE SEQUENCE</scope>
    <source>
        <strain evidence="2">PSN309</strain>
    </source>
</reference>
<gene>
    <name evidence="2" type="ORF">QBC35DRAFT_473040</name>
</gene>
<keyword evidence="3" id="KW-1185">Reference proteome</keyword>
<evidence type="ECO:0000313" key="3">
    <source>
        <dbReference type="Proteomes" id="UP001302126"/>
    </source>
</evidence>
<evidence type="ECO:0000256" key="1">
    <source>
        <dbReference type="SAM" id="MobiDB-lite"/>
    </source>
</evidence>
<feature type="region of interest" description="Disordered" evidence="1">
    <location>
        <begin position="61"/>
        <end position="114"/>
    </location>
</feature>
<dbReference type="EMBL" id="MU864380">
    <property type="protein sequence ID" value="KAK4189045.1"/>
    <property type="molecule type" value="Genomic_DNA"/>
</dbReference>
<organism evidence="2 3">
    <name type="scientific">Podospora australis</name>
    <dbReference type="NCBI Taxonomy" id="1536484"/>
    <lineage>
        <taxon>Eukaryota</taxon>
        <taxon>Fungi</taxon>
        <taxon>Dikarya</taxon>
        <taxon>Ascomycota</taxon>
        <taxon>Pezizomycotina</taxon>
        <taxon>Sordariomycetes</taxon>
        <taxon>Sordariomycetidae</taxon>
        <taxon>Sordariales</taxon>
        <taxon>Podosporaceae</taxon>
        <taxon>Podospora</taxon>
    </lineage>
</organism>
<name>A0AAN6WVP5_9PEZI</name>
<feature type="compositionally biased region" description="Polar residues" evidence="1">
    <location>
        <begin position="101"/>
        <end position="114"/>
    </location>
</feature>
<dbReference type="AlphaFoldDB" id="A0AAN6WVP5"/>